<accession>A0ABD1LET5</accession>
<protein>
    <submittedName>
        <fullName evidence="1">Uncharacterized protein</fullName>
    </submittedName>
</protein>
<reference evidence="1 2" key="1">
    <citation type="submission" date="2024-08" db="EMBL/GenBank/DDBJ databases">
        <title>Insights into the chromosomal genome structure of Flemingia macrophylla.</title>
        <authorList>
            <person name="Ding Y."/>
            <person name="Zhao Y."/>
            <person name="Bi W."/>
            <person name="Wu M."/>
            <person name="Zhao G."/>
            <person name="Gong Y."/>
            <person name="Li W."/>
            <person name="Zhang P."/>
        </authorList>
    </citation>
    <scope>NUCLEOTIDE SEQUENCE [LARGE SCALE GENOMIC DNA]</scope>
    <source>
        <strain evidence="1">DYQJB</strain>
        <tissue evidence="1">Leaf</tissue>
    </source>
</reference>
<comment type="caution">
    <text evidence="1">The sequence shown here is derived from an EMBL/GenBank/DDBJ whole genome shotgun (WGS) entry which is preliminary data.</text>
</comment>
<dbReference type="InterPro" id="IPR040249">
    <property type="entry name" value="Ricin_B-like_lectin_EULS3-like"/>
</dbReference>
<dbReference type="PANTHER" id="PTHR31257">
    <property type="entry name" value="RICIN B-LIKE LECTIN EULS3"/>
    <property type="match status" value="1"/>
</dbReference>
<gene>
    <name evidence="1" type="ORF">Fmac_026370</name>
</gene>
<name>A0ABD1LET5_9FABA</name>
<dbReference type="AlphaFoldDB" id="A0ABD1LET5"/>
<dbReference type="EMBL" id="JBGMDY010000009">
    <property type="protein sequence ID" value="KAL2321991.1"/>
    <property type="molecule type" value="Genomic_DNA"/>
</dbReference>
<dbReference type="Proteomes" id="UP001603857">
    <property type="component" value="Unassembled WGS sequence"/>
</dbReference>
<evidence type="ECO:0000313" key="1">
    <source>
        <dbReference type="EMBL" id="KAL2321991.1"/>
    </source>
</evidence>
<organism evidence="1 2">
    <name type="scientific">Flemingia macrophylla</name>
    <dbReference type="NCBI Taxonomy" id="520843"/>
    <lineage>
        <taxon>Eukaryota</taxon>
        <taxon>Viridiplantae</taxon>
        <taxon>Streptophyta</taxon>
        <taxon>Embryophyta</taxon>
        <taxon>Tracheophyta</taxon>
        <taxon>Spermatophyta</taxon>
        <taxon>Magnoliopsida</taxon>
        <taxon>eudicotyledons</taxon>
        <taxon>Gunneridae</taxon>
        <taxon>Pentapetalae</taxon>
        <taxon>rosids</taxon>
        <taxon>fabids</taxon>
        <taxon>Fabales</taxon>
        <taxon>Fabaceae</taxon>
        <taxon>Papilionoideae</taxon>
        <taxon>50 kb inversion clade</taxon>
        <taxon>NPAAA clade</taxon>
        <taxon>indigoferoid/millettioid clade</taxon>
        <taxon>Phaseoleae</taxon>
        <taxon>Flemingia</taxon>
    </lineage>
</organism>
<keyword evidence="2" id="KW-1185">Reference proteome</keyword>
<proteinExistence type="predicted"/>
<dbReference type="PANTHER" id="PTHR31257:SF2">
    <property type="entry name" value="RICIN B-LIKE LECTIN EULS3"/>
    <property type="match status" value="1"/>
</dbReference>
<evidence type="ECO:0000313" key="2">
    <source>
        <dbReference type="Proteomes" id="UP001603857"/>
    </source>
</evidence>
<sequence>MLAIEIAFCRNWHNIWLEMDTFGPPRETHVFHSSHVSLDFNYSDPPPPPLPHLHQHNHSFPHAYPSTPAAPDYPSCTTVHHMSNHHTPHFPFFSHNAPSATVNHVAATTTTTVHHVSHTTVSNKPTVRVFTKADPNFSLTIRRGEVILAPFDPTNEYQFRTTVKDEEGCPAFSLINKGTGEALKHSIGATHLVI</sequence>